<dbReference type="AlphaFoldDB" id="A0A4Y1Z7S7"/>
<dbReference type="Pfam" id="PF06874">
    <property type="entry name" value="FBPase_2"/>
    <property type="match status" value="1"/>
</dbReference>
<evidence type="ECO:0000256" key="2">
    <source>
        <dbReference type="ARBA" id="ARBA00023211"/>
    </source>
</evidence>
<keyword evidence="2" id="KW-0464">Manganese</keyword>
<dbReference type="GO" id="GO:0042132">
    <property type="term" value="F:fructose 1,6-bisphosphate 1-phosphatase activity"/>
    <property type="evidence" value="ECO:0007669"/>
    <property type="project" value="UniProtKB-EC"/>
</dbReference>
<dbReference type="EMBL" id="BEXB01000003">
    <property type="protein sequence ID" value="GAY75092.1"/>
    <property type="molecule type" value="Genomic_DNA"/>
</dbReference>
<organism evidence="3 4">
    <name type="scientific">Sporolactobacillus inulinus</name>
    <dbReference type="NCBI Taxonomy" id="2078"/>
    <lineage>
        <taxon>Bacteria</taxon>
        <taxon>Bacillati</taxon>
        <taxon>Bacillota</taxon>
        <taxon>Bacilli</taxon>
        <taxon>Bacillales</taxon>
        <taxon>Sporolactobacillaceae</taxon>
        <taxon>Sporolactobacillus</taxon>
    </lineage>
</organism>
<dbReference type="InterPro" id="IPR009164">
    <property type="entry name" value="FBPtase_class3"/>
</dbReference>
<name>A0A4Y1Z7S7_9BACL</name>
<evidence type="ECO:0000313" key="3">
    <source>
        <dbReference type="EMBL" id="GAY75092.1"/>
    </source>
</evidence>
<sequence>MIVIDGGFSKAYQPKTGIAGYTLLYNSYGMQLVAHKHFHSKEDVLINGTDVLSVRRLVDRKLRRKKVRETNVGRELMKQIAVLDQLLFYKYQKKARIQTDRSNERFLV</sequence>
<accession>A0A4Y1Z7S7</accession>
<dbReference type="GO" id="GO:0006094">
    <property type="term" value="P:gluconeogenesis"/>
    <property type="evidence" value="ECO:0007669"/>
    <property type="project" value="InterPro"/>
</dbReference>
<keyword evidence="1 3" id="KW-0378">Hydrolase</keyword>
<comment type="caution">
    <text evidence="3">The sequence shown here is derived from an EMBL/GenBank/DDBJ whole genome shotgun (WGS) entry which is preliminary data.</text>
</comment>
<reference evidence="3 4" key="1">
    <citation type="submission" date="2017-11" db="EMBL/GenBank/DDBJ databases">
        <title>Draft Genome Sequence of Sporolactobacillus inulinus NBRC 111894 Isolated from Koso, a Japanese Sugar-Vegetable Fermented Beverage.</title>
        <authorList>
            <person name="Chiou T.Y."/>
            <person name="Oshima K."/>
            <person name="Suda W."/>
            <person name="Hattori M."/>
            <person name="Takahashi T."/>
        </authorList>
    </citation>
    <scope>NUCLEOTIDE SEQUENCE [LARGE SCALE GENOMIC DNA]</scope>
    <source>
        <strain evidence="3 4">NBRC111894</strain>
    </source>
</reference>
<proteinExistence type="predicted"/>
<dbReference type="EC" id="3.1.3.11" evidence="3"/>
<protein>
    <submittedName>
        <fullName evidence="3">Fructose-1,6-bisphosphatase, Bacillus type</fullName>
        <ecNumber evidence="3">3.1.3.11</ecNumber>
    </submittedName>
</protein>
<dbReference type="Proteomes" id="UP000319716">
    <property type="component" value="Unassembled WGS sequence"/>
</dbReference>
<gene>
    <name evidence="3" type="ORF">NBRC111894_646</name>
</gene>
<evidence type="ECO:0000256" key="1">
    <source>
        <dbReference type="ARBA" id="ARBA00022801"/>
    </source>
</evidence>
<evidence type="ECO:0000313" key="4">
    <source>
        <dbReference type="Proteomes" id="UP000319716"/>
    </source>
</evidence>